<dbReference type="EMBL" id="JAQQWL010000012">
    <property type="protein sequence ID" value="KAK8043762.1"/>
    <property type="molecule type" value="Genomic_DNA"/>
</dbReference>
<name>A0ABR1TBI3_9PEZI</name>
<evidence type="ECO:0000313" key="3">
    <source>
        <dbReference type="Proteomes" id="UP001480595"/>
    </source>
</evidence>
<feature type="region of interest" description="Disordered" evidence="1">
    <location>
        <begin position="90"/>
        <end position="150"/>
    </location>
</feature>
<evidence type="ECO:0000256" key="1">
    <source>
        <dbReference type="SAM" id="MobiDB-lite"/>
    </source>
</evidence>
<accession>A0ABR1TBI3</accession>
<gene>
    <name evidence="2" type="ORF">PG994_012600</name>
</gene>
<protein>
    <submittedName>
        <fullName evidence="2">Uncharacterized protein</fullName>
    </submittedName>
</protein>
<sequence>MNGLNSGGNNISKPTYGPTTPTSVRRPRGGHVTIRDNVTAVHWWLMGLREDLVLTAGDCERDTTLPSDTKLMVLVGNEPDTVDVHPDKEWLVESRSNPFPEHPSPPRRNPPPSPPPPDTTPVGGIDPRVERWNRERPPPGLLDAHFWPGI</sequence>
<feature type="compositionally biased region" description="Pro residues" evidence="1">
    <location>
        <begin position="100"/>
        <end position="119"/>
    </location>
</feature>
<dbReference type="RefSeq" id="XP_066710157.1">
    <property type="nucleotide sequence ID" value="XM_066864009.1"/>
</dbReference>
<reference evidence="2 3" key="1">
    <citation type="submission" date="2023-01" db="EMBL/GenBank/DDBJ databases">
        <title>Analysis of 21 Apiospora genomes using comparative genomics revels a genus with tremendous synthesis potential of carbohydrate active enzymes and secondary metabolites.</title>
        <authorList>
            <person name="Sorensen T."/>
        </authorList>
    </citation>
    <scope>NUCLEOTIDE SEQUENCE [LARGE SCALE GENOMIC DNA]</scope>
    <source>
        <strain evidence="2 3">CBS 135458</strain>
    </source>
</reference>
<feature type="compositionally biased region" description="Polar residues" evidence="1">
    <location>
        <begin position="7"/>
        <end position="23"/>
    </location>
</feature>
<proteinExistence type="predicted"/>
<feature type="compositionally biased region" description="Basic and acidic residues" evidence="1">
    <location>
        <begin position="127"/>
        <end position="137"/>
    </location>
</feature>
<organism evidence="2 3">
    <name type="scientific">Apiospora phragmitis</name>
    <dbReference type="NCBI Taxonomy" id="2905665"/>
    <lineage>
        <taxon>Eukaryota</taxon>
        <taxon>Fungi</taxon>
        <taxon>Dikarya</taxon>
        <taxon>Ascomycota</taxon>
        <taxon>Pezizomycotina</taxon>
        <taxon>Sordariomycetes</taxon>
        <taxon>Xylariomycetidae</taxon>
        <taxon>Amphisphaeriales</taxon>
        <taxon>Apiosporaceae</taxon>
        <taxon>Apiospora</taxon>
    </lineage>
</organism>
<dbReference type="Proteomes" id="UP001480595">
    <property type="component" value="Unassembled WGS sequence"/>
</dbReference>
<dbReference type="GeneID" id="92097072"/>
<comment type="caution">
    <text evidence="2">The sequence shown here is derived from an EMBL/GenBank/DDBJ whole genome shotgun (WGS) entry which is preliminary data.</text>
</comment>
<evidence type="ECO:0000313" key="2">
    <source>
        <dbReference type="EMBL" id="KAK8043762.1"/>
    </source>
</evidence>
<keyword evidence="3" id="KW-1185">Reference proteome</keyword>
<feature type="region of interest" description="Disordered" evidence="1">
    <location>
        <begin position="1"/>
        <end position="31"/>
    </location>
</feature>